<dbReference type="AlphaFoldDB" id="A0A8T1SGB5"/>
<sequence length="117" mass="13425">MAVINDLRRIAKHFRFGNQEDAHEFLRYTVDAMQKACLNGSNKLDRHTQATTLIYQIFGGYLRSRVKCMNCKGVSDTFDPYLDITLEIKTAQSVNKALEQFVKPEQLDGENAYKCSK</sequence>
<dbReference type="PANTHER" id="PTHR24006">
    <property type="entry name" value="UBIQUITIN CARBOXYL-TERMINAL HYDROLASE"/>
    <property type="match status" value="1"/>
</dbReference>
<dbReference type="InterPro" id="IPR028889">
    <property type="entry name" value="USP"/>
</dbReference>
<dbReference type="Gene3D" id="3.90.70.10">
    <property type="entry name" value="Cysteine proteinases"/>
    <property type="match status" value="1"/>
</dbReference>
<gene>
    <name evidence="2" type="ORF">G0U57_009372</name>
</gene>
<evidence type="ECO:0000313" key="3">
    <source>
        <dbReference type="Proteomes" id="UP000765507"/>
    </source>
</evidence>
<dbReference type="EMBL" id="JAHGAV010000243">
    <property type="protein sequence ID" value="KAG6927685.1"/>
    <property type="molecule type" value="Genomic_DNA"/>
</dbReference>
<accession>A0A8T1SGB5</accession>
<dbReference type="PANTHER" id="PTHR24006:SF727">
    <property type="entry name" value="UBIQUITIN CARBOXYL-TERMINAL HYDROLASE 42"/>
    <property type="match status" value="1"/>
</dbReference>
<dbReference type="OrthoDB" id="420187at2759"/>
<evidence type="ECO:0000259" key="1">
    <source>
        <dbReference type="PROSITE" id="PS50235"/>
    </source>
</evidence>
<dbReference type="Pfam" id="PF00443">
    <property type="entry name" value="UCH"/>
    <property type="match status" value="1"/>
</dbReference>
<dbReference type="SUPFAM" id="SSF54001">
    <property type="entry name" value="Cysteine proteinases"/>
    <property type="match status" value="1"/>
</dbReference>
<protein>
    <submittedName>
        <fullName evidence="2">Ubiquitin specific peptidase 42</fullName>
    </submittedName>
</protein>
<dbReference type="Proteomes" id="UP000765507">
    <property type="component" value="Unassembled WGS sequence"/>
</dbReference>
<dbReference type="GO" id="GO:0005634">
    <property type="term" value="C:nucleus"/>
    <property type="evidence" value="ECO:0007669"/>
    <property type="project" value="TreeGrafter"/>
</dbReference>
<dbReference type="GO" id="GO:0016579">
    <property type="term" value="P:protein deubiquitination"/>
    <property type="evidence" value="ECO:0007669"/>
    <property type="project" value="InterPro"/>
</dbReference>
<dbReference type="PROSITE" id="PS50235">
    <property type="entry name" value="USP_3"/>
    <property type="match status" value="1"/>
</dbReference>
<dbReference type="GO" id="GO:0004843">
    <property type="term" value="F:cysteine-type deubiquitinase activity"/>
    <property type="evidence" value="ECO:0007669"/>
    <property type="project" value="InterPro"/>
</dbReference>
<feature type="domain" description="USP" evidence="1">
    <location>
        <begin position="1"/>
        <end position="117"/>
    </location>
</feature>
<dbReference type="InterPro" id="IPR001394">
    <property type="entry name" value="Peptidase_C19_UCH"/>
</dbReference>
<reference evidence="2 3" key="1">
    <citation type="journal article" date="2020" name="G3 (Bethesda)">
        <title>Draft Genome of the Common Snapping Turtle, Chelydra serpentina, a Model for Phenotypic Plasticity in Reptiles.</title>
        <authorList>
            <person name="Das D."/>
            <person name="Singh S.K."/>
            <person name="Bierstedt J."/>
            <person name="Erickson A."/>
            <person name="Galli G.L.J."/>
            <person name="Crossley D.A. 2nd"/>
            <person name="Rhen T."/>
        </authorList>
    </citation>
    <scope>NUCLEOTIDE SEQUENCE [LARGE SCALE GENOMIC DNA]</scope>
    <source>
        <strain evidence="2">KW</strain>
    </source>
</reference>
<dbReference type="InterPro" id="IPR050164">
    <property type="entry name" value="Peptidase_C19"/>
</dbReference>
<name>A0A8T1SGB5_CHESE</name>
<proteinExistence type="predicted"/>
<organism evidence="2 3">
    <name type="scientific">Chelydra serpentina</name>
    <name type="common">Snapping turtle</name>
    <name type="synonym">Testudo serpentina</name>
    <dbReference type="NCBI Taxonomy" id="8475"/>
    <lineage>
        <taxon>Eukaryota</taxon>
        <taxon>Metazoa</taxon>
        <taxon>Chordata</taxon>
        <taxon>Craniata</taxon>
        <taxon>Vertebrata</taxon>
        <taxon>Euteleostomi</taxon>
        <taxon>Archelosauria</taxon>
        <taxon>Testudinata</taxon>
        <taxon>Testudines</taxon>
        <taxon>Cryptodira</taxon>
        <taxon>Durocryptodira</taxon>
        <taxon>Americhelydia</taxon>
        <taxon>Chelydroidea</taxon>
        <taxon>Chelydridae</taxon>
        <taxon>Chelydra</taxon>
    </lineage>
</organism>
<comment type="caution">
    <text evidence="2">The sequence shown here is derived from an EMBL/GenBank/DDBJ whole genome shotgun (WGS) entry which is preliminary data.</text>
</comment>
<dbReference type="GO" id="GO:0005829">
    <property type="term" value="C:cytosol"/>
    <property type="evidence" value="ECO:0007669"/>
    <property type="project" value="TreeGrafter"/>
</dbReference>
<dbReference type="InterPro" id="IPR038765">
    <property type="entry name" value="Papain-like_cys_pep_sf"/>
</dbReference>
<keyword evidence="3" id="KW-1185">Reference proteome</keyword>
<evidence type="ECO:0000313" key="2">
    <source>
        <dbReference type="EMBL" id="KAG6927685.1"/>
    </source>
</evidence>
<dbReference type="GO" id="GO:0042981">
    <property type="term" value="P:regulation of apoptotic process"/>
    <property type="evidence" value="ECO:0007669"/>
    <property type="project" value="TreeGrafter"/>
</dbReference>